<evidence type="ECO:0000313" key="6">
    <source>
        <dbReference type="EMBL" id="SDL57761.1"/>
    </source>
</evidence>
<keyword evidence="7" id="KW-1185">Reference proteome</keyword>
<dbReference type="Gene3D" id="1.10.10.60">
    <property type="entry name" value="Homeodomain-like"/>
    <property type="match status" value="1"/>
</dbReference>
<dbReference type="PANTHER" id="PTHR32071:SF113">
    <property type="entry name" value="ALGINATE BIOSYNTHESIS TRANSCRIPTIONAL REGULATORY PROTEIN ALGB"/>
    <property type="match status" value="1"/>
</dbReference>
<proteinExistence type="predicted"/>
<dbReference type="Pfam" id="PF00158">
    <property type="entry name" value="Sigma54_activat"/>
    <property type="match status" value="1"/>
</dbReference>
<dbReference type="InterPro" id="IPR027417">
    <property type="entry name" value="P-loop_NTPase"/>
</dbReference>
<dbReference type="GO" id="GO:0006355">
    <property type="term" value="P:regulation of DNA-templated transcription"/>
    <property type="evidence" value="ECO:0007669"/>
    <property type="project" value="InterPro"/>
</dbReference>
<keyword evidence="4" id="KW-0804">Transcription</keyword>
<dbReference type="InterPro" id="IPR002197">
    <property type="entry name" value="HTH_Fis"/>
</dbReference>
<accession>A0A1G9L743</accession>
<dbReference type="Gene3D" id="3.40.50.300">
    <property type="entry name" value="P-loop containing nucleotide triphosphate hydrolases"/>
    <property type="match status" value="1"/>
</dbReference>
<dbReference type="PROSITE" id="PS50045">
    <property type="entry name" value="SIGMA54_INTERACT_4"/>
    <property type="match status" value="1"/>
</dbReference>
<feature type="domain" description="Sigma-54 factor interaction" evidence="5">
    <location>
        <begin position="143"/>
        <end position="372"/>
    </location>
</feature>
<dbReference type="EMBL" id="FNGH01000005">
    <property type="protein sequence ID" value="SDL57761.1"/>
    <property type="molecule type" value="Genomic_DNA"/>
</dbReference>
<sequence>MLLPKHVVVINDSPTRQSVLIESLSALGWSTECYRSLYSANDVLLRSKPGGIAIIIVEELVSTPLKDVENFICNKKMVWLGVISDEQHDNSHARHIVRLLNGVFRLPLTDNRLSNLLDYAYGQAMIKASISNIDRINVNGIMLRSCIPEVKHIFRLIHRVADSRAAVMILGESGTGKELVSRAIHDLSMRATGPFVALNCGSLANELIQSELFGHEKGAFTGATRQRIGHIEAASGGTLFLDEIGDLSTPLQVNLLRFLETHSIQRLSSSQEISVDVRIVSATHVDLEQAVEQGRFRLDLLHRLNTVIIHLPPLRQRKADIELIANQIFEDLSSRYPCKARGFHRDTIALMKSYHWPGNIREMLNRIKSAMLLCDGKLILPDKLNIEHIPRANSGNSLNEIKSQAERRLLTSVLRKNENNIARSAKEMGVSRVTFYRLAKKHNIIHRGDDQKKTM</sequence>
<dbReference type="InterPro" id="IPR003593">
    <property type="entry name" value="AAA+_ATPase"/>
</dbReference>
<dbReference type="SUPFAM" id="SSF52540">
    <property type="entry name" value="P-loop containing nucleoside triphosphate hydrolases"/>
    <property type="match status" value="1"/>
</dbReference>
<dbReference type="STRING" id="48727.SAMN05192555_105182"/>
<keyword evidence="3" id="KW-0805">Transcription regulation</keyword>
<dbReference type="FunFam" id="3.40.50.300:FF:000006">
    <property type="entry name" value="DNA-binding transcriptional regulator NtrC"/>
    <property type="match status" value="1"/>
</dbReference>
<keyword evidence="2" id="KW-0067">ATP-binding</keyword>
<dbReference type="PROSITE" id="PS00675">
    <property type="entry name" value="SIGMA54_INTERACT_1"/>
    <property type="match status" value="1"/>
</dbReference>
<gene>
    <name evidence="6" type="ORF">SAMN05192555_105182</name>
</gene>
<dbReference type="Pfam" id="PF02954">
    <property type="entry name" value="HTH_8"/>
    <property type="match status" value="1"/>
</dbReference>
<evidence type="ECO:0000256" key="2">
    <source>
        <dbReference type="ARBA" id="ARBA00022840"/>
    </source>
</evidence>
<dbReference type="InterPro" id="IPR025943">
    <property type="entry name" value="Sigma_54_int_dom_ATP-bd_2"/>
</dbReference>
<dbReference type="AlphaFoldDB" id="A0A1G9L743"/>
<organism evidence="6 7">
    <name type="scientific">Franzmannia pantelleriensis</name>
    <dbReference type="NCBI Taxonomy" id="48727"/>
    <lineage>
        <taxon>Bacteria</taxon>
        <taxon>Pseudomonadati</taxon>
        <taxon>Pseudomonadota</taxon>
        <taxon>Gammaproteobacteria</taxon>
        <taxon>Oceanospirillales</taxon>
        <taxon>Halomonadaceae</taxon>
        <taxon>Franzmannia</taxon>
    </lineage>
</organism>
<evidence type="ECO:0000256" key="1">
    <source>
        <dbReference type="ARBA" id="ARBA00022741"/>
    </source>
</evidence>
<dbReference type="SUPFAM" id="SSF46689">
    <property type="entry name" value="Homeodomain-like"/>
    <property type="match status" value="1"/>
</dbReference>
<evidence type="ECO:0000256" key="4">
    <source>
        <dbReference type="ARBA" id="ARBA00023163"/>
    </source>
</evidence>
<dbReference type="GO" id="GO:0005524">
    <property type="term" value="F:ATP binding"/>
    <property type="evidence" value="ECO:0007669"/>
    <property type="project" value="UniProtKB-KW"/>
</dbReference>
<dbReference type="SMART" id="SM00382">
    <property type="entry name" value="AAA"/>
    <property type="match status" value="1"/>
</dbReference>
<dbReference type="InterPro" id="IPR058031">
    <property type="entry name" value="AAA_lid_NorR"/>
</dbReference>
<keyword evidence="6" id="KW-0238">DNA-binding</keyword>
<evidence type="ECO:0000259" key="5">
    <source>
        <dbReference type="PROSITE" id="PS50045"/>
    </source>
</evidence>
<dbReference type="PANTHER" id="PTHR32071">
    <property type="entry name" value="TRANSCRIPTIONAL REGULATORY PROTEIN"/>
    <property type="match status" value="1"/>
</dbReference>
<name>A0A1G9L743_9GAMM</name>
<dbReference type="RefSeq" id="WP_176817191.1">
    <property type="nucleotide sequence ID" value="NZ_FNGH01000005.1"/>
</dbReference>
<evidence type="ECO:0000256" key="3">
    <source>
        <dbReference type="ARBA" id="ARBA00023015"/>
    </source>
</evidence>
<keyword evidence="1" id="KW-0547">Nucleotide-binding</keyword>
<dbReference type="PROSITE" id="PS00676">
    <property type="entry name" value="SIGMA54_INTERACT_2"/>
    <property type="match status" value="1"/>
</dbReference>
<dbReference type="InterPro" id="IPR009057">
    <property type="entry name" value="Homeodomain-like_sf"/>
</dbReference>
<dbReference type="InterPro" id="IPR002078">
    <property type="entry name" value="Sigma_54_int"/>
</dbReference>
<protein>
    <submittedName>
        <fullName evidence="6">DNA-binding transcriptional response regulator, NtrC family, contains REC, AAA-type ATPase, and a Fis-type DNA-binding domains</fullName>
    </submittedName>
</protein>
<evidence type="ECO:0000313" key="7">
    <source>
        <dbReference type="Proteomes" id="UP000199107"/>
    </source>
</evidence>
<dbReference type="InterPro" id="IPR025662">
    <property type="entry name" value="Sigma_54_int_dom_ATP-bd_1"/>
</dbReference>
<dbReference type="Gene3D" id="1.10.8.60">
    <property type="match status" value="1"/>
</dbReference>
<reference evidence="7" key="1">
    <citation type="submission" date="2016-10" db="EMBL/GenBank/DDBJ databases">
        <authorList>
            <person name="Varghese N."/>
            <person name="Submissions S."/>
        </authorList>
    </citation>
    <scope>NUCLEOTIDE SEQUENCE [LARGE SCALE GENOMIC DNA]</scope>
    <source>
        <strain evidence="7">AAP</strain>
    </source>
</reference>
<dbReference type="CDD" id="cd00009">
    <property type="entry name" value="AAA"/>
    <property type="match status" value="1"/>
</dbReference>
<dbReference type="GO" id="GO:0043565">
    <property type="term" value="F:sequence-specific DNA binding"/>
    <property type="evidence" value="ECO:0007669"/>
    <property type="project" value="InterPro"/>
</dbReference>
<dbReference type="Proteomes" id="UP000199107">
    <property type="component" value="Unassembled WGS sequence"/>
</dbReference>
<dbReference type="Pfam" id="PF25601">
    <property type="entry name" value="AAA_lid_14"/>
    <property type="match status" value="1"/>
</dbReference>